<keyword evidence="1" id="KW-1133">Transmembrane helix</keyword>
<dbReference type="GO" id="GO:0016020">
    <property type="term" value="C:membrane"/>
    <property type="evidence" value="ECO:0007669"/>
    <property type="project" value="InterPro"/>
</dbReference>
<accession>A0AAW6U4U6</accession>
<evidence type="ECO:0000313" key="2">
    <source>
        <dbReference type="EMBL" id="MDI6452902.1"/>
    </source>
</evidence>
<dbReference type="AlphaFoldDB" id="A0AAW6U4U6"/>
<sequence>MKNKQIQKLVLAASLAAVSVVIDVFFAYALGIPNFGLPFYAIPIILGSIILGPMYGAIMGFVGDYIGVMLSPYGFLPLYVIGPIIWGFLPGLILHKRYSVIKLAWVVPLTYLFVNLSNTLAGIIHLGFETTIPLVVLRMALIPFNSVIIFILVKDIHRKLLPLHEQFSLETQISKT</sequence>
<dbReference type="InterPro" id="IPR009825">
    <property type="entry name" value="ECF_substrate-spec-like"/>
</dbReference>
<name>A0AAW6U4U6_9MOLU</name>
<feature type="transmembrane region" description="Helical" evidence="1">
    <location>
        <begin position="106"/>
        <end position="128"/>
    </location>
</feature>
<gene>
    <name evidence="2" type="ORF">QJ521_04945</name>
</gene>
<keyword evidence="1" id="KW-0472">Membrane</keyword>
<proteinExistence type="predicted"/>
<keyword evidence="1" id="KW-0812">Transmembrane</keyword>
<keyword evidence="3" id="KW-1185">Reference proteome</keyword>
<dbReference type="RefSeq" id="WP_282839326.1">
    <property type="nucleotide sequence ID" value="NZ_JASCXW010000013.1"/>
</dbReference>
<protein>
    <submittedName>
        <fullName evidence="2">Folate family ECF transporter S component</fullName>
    </submittedName>
</protein>
<dbReference type="EMBL" id="JASCXW010000013">
    <property type="protein sequence ID" value="MDI6452902.1"/>
    <property type="molecule type" value="Genomic_DNA"/>
</dbReference>
<feature type="transmembrane region" description="Helical" evidence="1">
    <location>
        <begin position="74"/>
        <end position="94"/>
    </location>
</feature>
<evidence type="ECO:0000313" key="3">
    <source>
        <dbReference type="Proteomes" id="UP001431532"/>
    </source>
</evidence>
<dbReference type="Proteomes" id="UP001431532">
    <property type="component" value="Unassembled WGS sequence"/>
</dbReference>
<comment type="caution">
    <text evidence="2">The sequence shown here is derived from an EMBL/GenBank/DDBJ whole genome shotgun (WGS) entry which is preliminary data.</text>
</comment>
<organism evidence="2 3">
    <name type="scientific">Peloplasma aerotolerans</name>
    <dbReference type="NCBI Taxonomy" id="3044389"/>
    <lineage>
        <taxon>Bacteria</taxon>
        <taxon>Bacillati</taxon>
        <taxon>Mycoplasmatota</taxon>
        <taxon>Mollicutes</taxon>
        <taxon>Acholeplasmatales</taxon>
        <taxon>Acholeplasmataceae</taxon>
        <taxon>Peloplasma</taxon>
    </lineage>
</organism>
<feature type="transmembrane region" description="Helical" evidence="1">
    <location>
        <begin position="6"/>
        <end position="30"/>
    </location>
</feature>
<reference evidence="2" key="1">
    <citation type="submission" date="2023-05" db="EMBL/GenBank/DDBJ databases">
        <title>Mariniplasma microaerophilum sp. nov., a novel anaerobic mollicute isolated from terrestrial mud volcano, Taman Peninsula, Russia.</title>
        <authorList>
            <person name="Khomyakova M.A."/>
            <person name="Merkel A.Y."/>
            <person name="Slobodkin A.I."/>
        </authorList>
    </citation>
    <scope>NUCLEOTIDE SEQUENCE</scope>
    <source>
        <strain evidence="2">M4Ah</strain>
    </source>
</reference>
<dbReference type="Pfam" id="PF07155">
    <property type="entry name" value="ECF-ribofla_trS"/>
    <property type="match status" value="1"/>
</dbReference>
<dbReference type="NCBIfam" id="TIGR04518">
    <property type="entry name" value="ECF_S_folT_fam"/>
    <property type="match status" value="1"/>
</dbReference>
<feature type="transmembrane region" description="Helical" evidence="1">
    <location>
        <begin position="134"/>
        <end position="153"/>
    </location>
</feature>
<dbReference type="Gene3D" id="1.10.1760.20">
    <property type="match status" value="1"/>
</dbReference>
<feature type="transmembrane region" description="Helical" evidence="1">
    <location>
        <begin position="37"/>
        <end position="62"/>
    </location>
</feature>
<evidence type="ECO:0000256" key="1">
    <source>
        <dbReference type="SAM" id="Phobius"/>
    </source>
</evidence>
<dbReference type="InterPro" id="IPR030949">
    <property type="entry name" value="ECF_S_folate_fam"/>
</dbReference>